<keyword evidence="3" id="KW-1185">Reference proteome</keyword>
<name>A0AAN9F3Q1_CROPI</name>
<protein>
    <submittedName>
        <fullName evidence="2">Uncharacterized protein</fullName>
    </submittedName>
</protein>
<feature type="compositionally biased region" description="Basic and acidic residues" evidence="1">
    <location>
        <begin position="1"/>
        <end position="10"/>
    </location>
</feature>
<organism evidence="2 3">
    <name type="scientific">Crotalaria pallida</name>
    <name type="common">Smooth rattlebox</name>
    <name type="synonym">Crotalaria striata</name>
    <dbReference type="NCBI Taxonomy" id="3830"/>
    <lineage>
        <taxon>Eukaryota</taxon>
        <taxon>Viridiplantae</taxon>
        <taxon>Streptophyta</taxon>
        <taxon>Embryophyta</taxon>
        <taxon>Tracheophyta</taxon>
        <taxon>Spermatophyta</taxon>
        <taxon>Magnoliopsida</taxon>
        <taxon>eudicotyledons</taxon>
        <taxon>Gunneridae</taxon>
        <taxon>Pentapetalae</taxon>
        <taxon>rosids</taxon>
        <taxon>fabids</taxon>
        <taxon>Fabales</taxon>
        <taxon>Fabaceae</taxon>
        <taxon>Papilionoideae</taxon>
        <taxon>50 kb inversion clade</taxon>
        <taxon>genistoids sensu lato</taxon>
        <taxon>core genistoids</taxon>
        <taxon>Crotalarieae</taxon>
        <taxon>Crotalaria</taxon>
    </lineage>
</organism>
<comment type="caution">
    <text evidence="2">The sequence shown here is derived from an EMBL/GenBank/DDBJ whole genome shotgun (WGS) entry which is preliminary data.</text>
</comment>
<dbReference type="Proteomes" id="UP001372338">
    <property type="component" value="Unassembled WGS sequence"/>
</dbReference>
<sequence length="120" mass="13565">MMPGSLREDNGGVLPPLGAEDILPPNQSGWRQRIRPTQYTIANNLQNLPRRFVETCLNTELDTITLRGKKANGAAVEKVMDYSLRWSMGHRTSSPLILRMMEMTTGKRKSSYVVKGDDRM</sequence>
<evidence type="ECO:0000313" key="3">
    <source>
        <dbReference type="Proteomes" id="UP001372338"/>
    </source>
</evidence>
<proteinExistence type="predicted"/>
<reference evidence="2 3" key="1">
    <citation type="submission" date="2024-01" db="EMBL/GenBank/DDBJ databases">
        <title>The genomes of 5 underutilized Papilionoideae crops provide insights into root nodulation and disease resistanc.</title>
        <authorList>
            <person name="Yuan L."/>
        </authorList>
    </citation>
    <scope>NUCLEOTIDE SEQUENCE [LARGE SCALE GENOMIC DNA]</scope>
    <source>
        <strain evidence="2">ZHUSHIDOU_FW_LH</strain>
        <tissue evidence="2">Leaf</tissue>
    </source>
</reference>
<evidence type="ECO:0000256" key="1">
    <source>
        <dbReference type="SAM" id="MobiDB-lite"/>
    </source>
</evidence>
<dbReference type="EMBL" id="JAYWIO010000004">
    <property type="protein sequence ID" value="KAK7269342.1"/>
    <property type="molecule type" value="Genomic_DNA"/>
</dbReference>
<feature type="region of interest" description="Disordered" evidence="1">
    <location>
        <begin position="1"/>
        <end position="31"/>
    </location>
</feature>
<evidence type="ECO:0000313" key="2">
    <source>
        <dbReference type="EMBL" id="KAK7269342.1"/>
    </source>
</evidence>
<accession>A0AAN9F3Q1</accession>
<dbReference type="AlphaFoldDB" id="A0AAN9F3Q1"/>
<gene>
    <name evidence="2" type="ORF">RIF29_22067</name>
</gene>